<evidence type="ECO:0000313" key="9">
    <source>
        <dbReference type="EMBL" id="SAL67516.1"/>
    </source>
</evidence>
<dbReference type="SUPFAM" id="SSF161098">
    <property type="entry name" value="MetI-like"/>
    <property type="match status" value="1"/>
</dbReference>
<evidence type="ECO:0000259" key="8">
    <source>
        <dbReference type="PROSITE" id="PS50928"/>
    </source>
</evidence>
<dbReference type="OrthoDB" id="7274389at2"/>
<feature type="transmembrane region" description="Helical" evidence="7">
    <location>
        <begin position="231"/>
        <end position="253"/>
    </location>
</feature>
<keyword evidence="6 7" id="KW-0472">Membrane</keyword>
<keyword evidence="2 7" id="KW-0813">Transport</keyword>
<organism evidence="9 10">
    <name type="scientific">Caballeronia udeis</name>
    <dbReference type="NCBI Taxonomy" id="1232866"/>
    <lineage>
        <taxon>Bacteria</taxon>
        <taxon>Pseudomonadati</taxon>
        <taxon>Pseudomonadota</taxon>
        <taxon>Betaproteobacteria</taxon>
        <taxon>Burkholderiales</taxon>
        <taxon>Burkholderiaceae</taxon>
        <taxon>Caballeronia</taxon>
    </lineage>
</organism>
<feature type="transmembrane region" description="Helical" evidence="7">
    <location>
        <begin position="142"/>
        <end position="162"/>
    </location>
</feature>
<dbReference type="EMBL" id="FCOK02000085">
    <property type="protein sequence ID" value="SAL67516.1"/>
    <property type="molecule type" value="Genomic_DNA"/>
</dbReference>
<feature type="transmembrane region" description="Helical" evidence="7">
    <location>
        <begin position="208"/>
        <end position="225"/>
    </location>
</feature>
<dbReference type="InterPro" id="IPR035906">
    <property type="entry name" value="MetI-like_sf"/>
</dbReference>
<comment type="similarity">
    <text evidence="7">Belongs to the binding-protein-dependent transport system permease family.</text>
</comment>
<evidence type="ECO:0000256" key="3">
    <source>
        <dbReference type="ARBA" id="ARBA00022475"/>
    </source>
</evidence>
<feature type="transmembrane region" description="Helical" evidence="7">
    <location>
        <begin position="168"/>
        <end position="187"/>
    </location>
</feature>
<evidence type="ECO:0000256" key="2">
    <source>
        <dbReference type="ARBA" id="ARBA00022448"/>
    </source>
</evidence>
<sequence>MKANLSAYLAQRGAATTPGIAGKPRRGLARRLVPLGWGIASLACFISVWELAWAAGWADPLLLPPPHIFLRNFASQAQYFVPTDVIGETSSTTALRSLVMTVVATTLRVMSGLVLGFVCSVAMGVAIRYFRLLGNLTLPTITLLAPISPIAWLPVAIFLFGIGNAPAVFMVFISLFFVMTVSTISQIDNVSRTHLHVAAVMGATRAQTFRHVILPAILPSLFMVLRMNLFGAWMVVLVAEATGVGSGLGQVVMLARNTFNSSLSFFTMTLIGVTGFAFDVALRLIQRKVLFWVPDNGLGGMK</sequence>
<gene>
    <name evidence="9" type="ORF">AWB69_07770</name>
</gene>
<keyword evidence="3" id="KW-1003">Cell membrane</keyword>
<evidence type="ECO:0000256" key="1">
    <source>
        <dbReference type="ARBA" id="ARBA00004651"/>
    </source>
</evidence>
<proteinExistence type="inferred from homology"/>
<keyword evidence="5 7" id="KW-1133">Transmembrane helix</keyword>
<feature type="domain" description="ABC transmembrane type-1" evidence="8">
    <location>
        <begin position="94"/>
        <end position="286"/>
    </location>
</feature>
<evidence type="ECO:0000313" key="10">
    <source>
        <dbReference type="Proteomes" id="UP000054683"/>
    </source>
</evidence>
<accession>A0A158JF91</accession>
<dbReference type="PANTHER" id="PTHR30151">
    <property type="entry name" value="ALKANE SULFONATE ABC TRANSPORTER-RELATED, MEMBRANE SUBUNIT"/>
    <property type="match status" value="1"/>
</dbReference>
<dbReference type="PANTHER" id="PTHR30151:SF0">
    <property type="entry name" value="ABC TRANSPORTER PERMEASE PROTEIN MJ0413-RELATED"/>
    <property type="match status" value="1"/>
</dbReference>
<dbReference type="Gene3D" id="1.10.3720.10">
    <property type="entry name" value="MetI-like"/>
    <property type="match status" value="1"/>
</dbReference>
<feature type="transmembrane region" description="Helical" evidence="7">
    <location>
        <begin position="265"/>
        <end position="285"/>
    </location>
</feature>
<name>A0A158JF91_9BURK</name>
<comment type="subcellular location">
    <subcellularLocation>
        <location evidence="1 7">Cell membrane</location>
        <topology evidence="1 7">Multi-pass membrane protein</topology>
    </subcellularLocation>
</comment>
<dbReference type="AlphaFoldDB" id="A0A158JF91"/>
<dbReference type="PROSITE" id="PS50928">
    <property type="entry name" value="ABC_TM1"/>
    <property type="match status" value="1"/>
</dbReference>
<evidence type="ECO:0000256" key="5">
    <source>
        <dbReference type="ARBA" id="ARBA00022989"/>
    </source>
</evidence>
<feature type="transmembrane region" description="Helical" evidence="7">
    <location>
        <begin position="32"/>
        <end position="55"/>
    </location>
</feature>
<dbReference type="RefSeq" id="WP_156529116.1">
    <property type="nucleotide sequence ID" value="NZ_FCOK02000085.1"/>
</dbReference>
<dbReference type="GO" id="GO:0005886">
    <property type="term" value="C:plasma membrane"/>
    <property type="evidence" value="ECO:0007669"/>
    <property type="project" value="UniProtKB-SubCell"/>
</dbReference>
<keyword evidence="4 7" id="KW-0812">Transmembrane</keyword>
<dbReference type="GO" id="GO:0055085">
    <property type="term" value="P:transmembrane transport"/>
    <property type="evidence" value="ECO:0007669"/>
    <property type="project" value="InterPro"/>
</dbReference>
<dbReference type="InterPro" id="IPR000515">
    <property type="entry name" value="MetI-like"/>
</dbReference>
<feature type="transmembrane region" description="Helical" evidence="7">
    <location>
        <begin position="109"/>
        <end position="130"/>
    </location>
</feature>
<dbReference type="Proteomes" id="UP000054683">
    <property type="component" value="Unassembled WGS sequence"/>
</dbReference>
<reference evidence="9 10" key="1">
    <citation type="submission" date="2016-01" db="EMBL/GenBank/DDBJ databases">
        <authorList>
            <person name="Oliw E.H."/>
        </authorList>
    </citation>
    <scope>NUCLEOTIDE SEQUENCE [LARGE SCALE GENOMIC DNA]</scope>
    <source>
        <strain evidence="9">LMG 27134</strain>
    </source>
</reference>
<evidence type="ECO:0000256" key="7">
    <source>
        <dbReference type="RuleBase" id="RU363032"/>
    </source>
</evidence>
<evidence type="ECO:0000256" key="4">
    <source>
        <dbReference type="ARBA" id="ARBA00022692"/>
    </source>
</evidence>
<dbReference type="Pfam" id="PF00528">
    <property type="entry name" value="BPD_transp_1"/>
    <property type="match status" value="1"/>
</dbReference>
<protein>
    <submittedName>
        <fullName evidence="9">Taurine ABC transporter permease</fullName>
    </submittedName>
</protein>
<dbReference type="CDD" id="cd06261">
    <property type="entry name" value="TM_PBP2"/>
    <property type="match status" value="1"/>
</dbReference>
<evidence type="ECO:0000256" key="6">
    <source>
        <dbReference type="ARBA" id="ARBA00023136"/>
    </source>
</evidence>